<dbReference type="AlphaFoldDB" id="F9DXL1"/>
<dbReference type="InterPro" id="IPR014710">
    <property type="entry name" value="RmlC-like_jellyroll"/>
</dbReference>
<reference evidence="2 3" key="1">
    <citation type="submission" date="2011-04" db="EMBL/GenBank/DDBJ databases">
        <authorList>
            <person name="Muzny D."/>
            <person name="Qin X."/>
            <person name="Deng J."/>
            <person name="Jiang H."/>
            <person name="Liu Y."/>
            <person name="Qu J."/>
            <person name="Song X.-Z."/>
            <person name="Zhang L."/>
            <person name="Thornton R."/>
            <person name="Coyle M."/>
            <person name="Francisco L."/>
            <person name="Jackson L."/>
            <person name="Javaid M."/>
            <person name="Korchina V."/>
            <person name="Kovar C."/>
            <person name="Mata R."/>
            <person name="Mathew T."/>
            <person name="Ngo R."/>
            <person name="Nguyen L."/>
            <person name="Nguyen N."/>
            <person name="Okwuonu G."/>
            <person name="Ongeri F."/>
            <person name="Pham C."/>
            <person name="Simmons D."/>
            <person name="Wilczek-Boney K."/>
            <person name="Hale W."/>
            <person name="Jakkamsetti A."/>
            <person name="Pham P."/>
            <person name="Ruth R."/>
            <person name="San Lucas F."/>
            <person name="Warren J."/>
            <person name="Zhang J."/>
            <person name="Zhao Z."/>
            <person name="Zhou C."/>
            <person name="Zhu D."/>
            <person name="Lee S."/>
            <person name="Bess C."/>
            <person name="Blankenburg K."/>
            <person name="Forbes L."/>
            <person name="Fu Q."/>
            <person name="Gubbala S."/>
            <person name="Hirani K."/>
            <person name="Jayaseelan J.C."/>
            <person name="Lara F."/>
            <person name="Munidasa M."/>
            <person name="Palculict T."/>
            <person name="Patil S."/>
            <person name="Pu L.-L."/>
            <person name="Saada N."/>
            <person name="Tang L."/>
            <person name="Weissenberger G."/>
            <person name="Zhu Y."/>
            <person name="Hemphill L."/>
            <person name="Shang Y."/>
            <person name="Youmans B."/>
            <person name="Ayvaz T."/>
            <person name="Ross M."/>
            <person name="Santibanez J."/>
            <person name="Aqrawi P."/>
            <person name="Gross S."/>
            <person name="Joshi V."/>
            <person name="Fowler G."/>
            <person name="Nazareth L."/>
            <person name="Reid J."/>
            <person name="Worley K."/>
            <person name="Petrosino J."/>
            <person name="Highlander S."/>
            <person name="Gibbs R."/>
        </authorList>
    </citation>
    <scope>NUCLEOTIDE SEQUENCE [LARGE SCALE GENOMIC DNA]</scope>
    <source>
        <strain evidence="2 3">2681</strain>
    </source>
</reference>
<dbReference type="Pfam" id="PF07883">
    <property type="entry name" value="Cupin_2"/>
    <property type="match status" value="1"/>
</dbReference>
<accession>F9DXL1</accession>
<dbReference type="EMBL" id="AFPZ01000111">
    <property type="protein sequence ID" value="EGQ20519.1"/>
    <property type="molecule type" value="Genomic_DNA"/>
</dbReference>
<proteinExistence type="predicted"/>
<gene>
    <name evidence="2" type="ORF">HMPREF9372_3542</name>
</gene>
<dbReference type="HOGENOM" id="CLU_103066_3_2_9"/>
<organism evidence="2 3">
    <name type="scientific">Sporosarcina newyorkensis 2681</name>
    <dbReference type="NCBI Taxonomy" id="1027292"/>
    <lineage>
        <taxon>Bacteria</taxon>
        <taxon>Bacillati</taxon>
        <taxon>Bacillota</taxon>
        <taxon>Bacilli</taxon>
        <taxon>Bacillales</taxon>
        <taxon>Caryophanaceae</taxon>
        <taxon>Sporosarcina</taxon>
    </lineage>
</organism>
<dbReference type="PANTHER" id="PTHR36440:SF1">
    <property type="entry name" value="PUTATIVE (AFU_ORTHOLOGUE AFUA_8G07350)-RELATED"/>
    <property type="match status" value="1"/>
</dbReference>
<dbReference type="SUPFAM" id="SSF51182">
    <property type="entry name" value="RmlC-like cupins"/>
    <property type="match status" value="1"/>
</dbReference>
<dbReference type="PANTHER" id="PTHR36440">
    <property type="entry name" value="PUTATIVE (AFU_ORTHOLOGUE AFUA_8G07350)-RELATED"/>
    <property type="match status" value="1"/>
</dbReference>
<dbReference type="InterPro" id="IPR011051">
    <property type="entry name" value="RmlC_Cupin_sf"/>
</dbReference>
<dbReference type="Proteomes" id="UP000005316">
    <property type="component" value="Unassembled WGS sequence"/>
</dbReference>
<evidence type="ECO:0000259" key="1">
    <source>
        <dbReference type="Pfam" id="PF07883"/>
    </source>
</evidence>
<feature type="domain" description="Cupin type-2" evidence="1">
    <location>
        <begin position="46"/>
        <end position="114"/>
    </location>
</feature>
<dbReference type="OrthoDB" id="9794183at2"/>
<protein>
    <recommendedName>
        <fullName evidence="1">Cupin type-2 domain-containing protein</fullName>
    </recommendedName>
</protein>
<evidence type="ECO:0000313" key="2">
    <source>
        <dbReference type="EMBL" id="EGQ20519.1"/>
    </source>
</evidence>
<dbReference type="InterPro" id="IPR053146">
    <property type="entry name" value="QDO-like"/>
</dbReference>
<comment type="caution">
    <text evidence="2">The sequence shown here is derived from an EMBL/GenBank/DDBJ whole genome shotgun (WGS) entry which is preliminary data.</text>
</comment>
<dbReference type="InterPro" id="IPR013096">
    <property type="entry name" value="Cupin_2"/>
</dbReference>
<evidence type="ECO:0000313" key="3">
    <source>
        <dbReference type="Proteomes" id="UP000005316"/>
    </source>
</evidence>
<dbReference type="eggNOG" id="COG1917">
    <property type="taxonomic scope" value="Bacteria"/>
</dbReference>
<dbReference type="CDD" id="cd02215">
    <property type="entry name" value="cupin_QDO_N_C"/>
    <property type="match status" value="1"/>
</dbReference>
<sequence length="179" mass="20053">MMSEVKLQVSSTEDIEEQNNRWFFQNLMRILATGEMTDGKYFMAEVSAPVGDEPPLHSHPREEEAFYMLEGQLKVWVGDEDPVVINKGDYAILPRGVPHIYKVTSQTEARFLAIISPAKEDGFEGFVREISAPAQKMTLPPRLSPPTPEQLKAMGEIGDKYGIQFLGPPGARPADLNKY</sequence>
<name>F9DXL1_9BACL</name>
<dbReference type="Gene3D" id="2.60.120.10">
    <property type="entry name" value="Jelly Rolls"/>
    <property type="match status" value="1"/>
</dbReference>